<dbReference type="PANTHER" id="PTHR12169:SF6">
    <property type="entry name" value="AFG1-LIKE ATPASE"/>
    <property type="match status" value="1"/>
</dbReference>
<gene>
    <name evidence="3" type="ORF">GCM10011274_43930</name>
</gene>
<dbReference type="PANTHER" id="PTHR12169">
    <property type="entry name" value="ATPASE N2B"/>
    <property type="match status" value="1"/>
</dbReference>
<dbReference type="AlphaFoldDB" id="A0A8H9IFV0"/>
<accession>A0A8H9IFV0</accession>
<dbReference type="InterPro" id="IPR005654">
    <property type="entry name" value="ATPase_AFG1-like"/>
</dbReference>
<keyword evidence="3" id="KW-0131">Cell cycle</keyword>
<dbReference type="Gene3D" id="3.40.50.300">
    <property type="entry name" value="P-loop containing nucleotide triphosphate hydrolases"/>
    <property type="match status" value="1"/>
</dbReference>
<dbReference type="RefSeq" id="WP_191867249.1">
    <property type="nucleotide sequence ID" value="NZ_BMZC01000018.1"/>
</dbReference>
<sequence length="413" mass="46729">MPDGQRLHIKPHSPLAVYQSQLGETLCEDACQLQAVEALDRLYYQISEPNLHTTLETKGLYMWGDVGRGKTFLMDLFYDCLAQEGKLRLHFHRFMAQIHQSLNEYSGQQDPLVKVAKALVASLGDGQRVVCFDEFFVSDIGDAMLLSGLFECLFSEGVVLVATSNIPIERLYENGLARHKFLPCIGLLQRHTQMIHLNGQVDHRLQDMAQTDNTDCLIPSDYIGLSTQMDFAKSFKQLAHGRGVKWQRDTHIQICRRHIDVIQVTQEEPQTAPSIVWFDFHALCDGPRSQLDYMEIAQQFAIVMISNVPALGAKPRNWIKARGTEDGVGSDQAATTGERVVNYSKNDNKARRFISLIDELYDQNVTLYLSCDVPLTELYLDGALIFEFRRTYSRLVEMSRGPAQIPSSHALSN</sequence>
<protein>
    <submittedName>
        <fullName evidence="3">Cell division protein ZapE</fullName>
    </submittedName>
</protein>
<evidence type="ECO:0000256" key="1">
    <source>
        <dbReference type="ARBA" id="ARBA00022741"/>
    </source>
</evidence>
<dbReference type="SUPFAM" id="SSF52540">
    <property type="entry name" value="P-loop containing nucleoside triphosphate hydrolases"/>
    <property type="match status" value="1"/>
</dbReference>
<dbReference type="Proteomes" id="UP000622604">
    <property type="component" value="Unassembled WGS sequence"/>
</dbReference>
<keyword evidence="3" id="KW-0132">Cell division</keyword>
<evidence type="ECO:0000313" key="3">
    <source>
        <dbReference type="EMBL" id="GGZ81248.1"/>
    </source>
</evidence>
<name>A0A8H9IFV0_9ALTE</name>
<dbReference type="GO" id="GO:0051301">
    <property type="term" value="P:cell division"/>
    <property type="evidence" value="ECO:0007669"/>
    <property type="project" value="UniProtKB-KW"/>
</dbReference>
<comment type="caution">
    <text evidence="3">The sequence shown here is derived from an EMBL/GenBank/DDBJ whole genome shotgun (WGS) entry which is preliminary data.</text>
</comment>
<dbReference type="NCBIfam" id="NF040713">
    <property type="entry name" value="ZapE"/>
    <property type="match status" value="1"/>
</dbReference>
<reference evidence="3" key="2">
    <citation type="submission" date="2020-09" db="EMBL/GenBank/DDBJ databases">
        <authorList>
            <person name="Sun Q."/>
            <person name="Kim S."/>
        </authorList>
    </citation>
    <scope>NUCLEOTIDE SEQUENCE</scope>
    <source>
        <strain evidence="3">KCTC 32337</strain>
    </source>
</reference>
<keyword evidence="1" id="KW-0547">Nucleotide-binding</keyword>
<evidence type="ECO:0000256" key="2">
    <source>
        <dbReference type="ARBA" id="ARBA00022840"/>
    </source>
</evidence>
<proteinExistence type="predicted"/>
<evidence type="ECO:0000313" key="4">
    <source>
        <dbReference type="Proteomes" id="UP000622604"/>
    </source>
</evidence>
<dbReference type="Pfam" id="PF03969">
    <property type="entry name" value="AFG1_ATPase"/>
    <property type="match status" value="2"/>
</dbReference>
<keyword evidence="2" id="KW-0067">ATP-binding</keyword>
<dbReference type="GO" id="GO:0032153">
    <property type="term" value="C:cell division site"/>
    <property type="evidence" value="ECO:0007669"/>
    <property type="project" value="TreeGrafter"/>
</dbReference>
<dbReference type="EMBL" id="BMZC01000018">
    <property type="protein sequence ID" value="GGZ81248.1"/>
    <property type="molecule type" value="Genomic_DNA"/>
</dbReference>
<reference evidence="3" key="1">
    <citation type="journal article" date="2014" name="Int. J. Syst. Evol. Microbiol.">
        <title>Complete genome sequence of Corynebacterium casei LMG S-19264T (=DSM 44701T), isolated from a smear-ripened cheese.</title>
        <authorList>
            <consortium name="US DOE Joint Genome Institute (JGI-PGF)"/>
            <person name="Walter F."/>
            <person name="Albersmeier A."/>
            <person name="Kalinowski J."/>
            <person name="Ruckert C."/>
        </authorList>
    </citation>
    <scope>NUCLEOTIDE SEQUENCE</scope>
    <source>
        <strain evidence="3">KCTC 32337</strain>
    </source>
</reference>
<dbReference type="InterPro" id="IPR027417">
    <property type="entry name" value="P-loop_NTPase"/>
</dbReference>
<dbReference type="GO" id="GO:0005737">
    <property type="term" value="C:cytoplasm"/>
    <property type="evidence" value="ECO:0007669"/>
    <property type="project" value="TreeGrafter"/>
</dbReference>
<dbReference type="GO" id="GO:0016887">
    <property type="term" value="F:ATP hydrolysis activity"/>
    <property type="evidence" value="ECO:0007669"/>
    <property type="project" value="InterPro"/>
</dbReference>
<organism evidence="3 4">
    <name type="scientific">Paraglaciecola chathamensis</name>
    <dbReference type="NCBI Taxonomy" id="368405"/>
    <lineage>
        <taxon>Bacteria</taxon>
        <taxon>Pseudomonadati</taxon>
        <taxon>Pseudomonadota</taxon>
        <taxon>Gammaproteobacteria</taxon>
        <taxon>Alteromonadales</taxon>
        <taxon>Alteromonadaceae</taxon>
        <taxon>Paraglaciecola</taxon>
    </lineage>
</organism>
<dbReference type="GO" id="GO:0005524">
    <property type="term" value="F:ATP binding"/>
    <property type="evidence" value="ECO:0007669"/>
    <property type="project" value="UniProtKB-KW"/>
</dbReference>